<evidence type="ECO:0000313" key="2">
    <source>
        <dbReference type="EMBL" id="KAK3372087.1"/>
    </source>
</evidence>
<name>A0AAE0N5Z9_9PEZI</name>
<evidence type="ECO:0000256" key="1">
    <source>
        <dbReference type="SAM" id="MobiDB-lite"/>
    </source>
</evidence>
<comment type="caution">
    <text evidence="2">The sequence shown here is derived from an EMBL/GenBank/DDBJ whole genome shotgun (WGS) entry which is preliminary data.</text>
</comment>
<keyword evidence="3" id="KW-1185">Reference proteome</keyword>
<feature type="compositionally biased region" description="Acidic residues" evidence="1">
    <location>
        <begin position="378"/>
        <end position="398"/>
    </location>
</feature>
<dbReference type="EMBL" id="JAULSW010000008">
    <property type="protein sequence ID" value="KAK3372087.1"/>
    <property type="molecule type" value="Genomic_DNA"/>
</dbReference>
<gene>
    <name evidence="2" type="ORF">B0H63DRAFT_453459</name>
</gene>
<evidence type="ECO:0000313" key="3">
    <source>
        <dbReference type="Proteomes" id="UP001285441"/>
    </source>
</evidence>
<reference evidence="2" key="1">
    <citation type="journal article" date="2023" name="Mol. Phylogenet. Evol.">
        <title>Genome-scale phylogeny and comparative genomics of the fungal order Sordariales.</title>
        <authorList>
            <person name="Hensen N."/>
            <person name="Bonometti L."/>
            <person name="Westerberg I."/>
            <person name="Brannstrom I.O."/>
            <person name="Guillou S."/>
            <person name="Cros-Aarteil S."/>
            <person name="Calhoun S."/>
            <person name="Haridas S."/>
            <person name="Kuo A."/>
            <person name="Mondo S."/>
            <person name="Pangilinan J."/>
            <person name="Riley R."/>
            <person name="LaButti K."/>
            <person name="Andreopoulos B."/>
            <person name="Lipzen A."/>
            <person name="Chen C."/>
            <person name="Yan M."/>
            <person name="Daum C."/>
            <person name="Ng V."/>
            <person name="Clum A."/>
            <person name="Steindorff A."/>
            <person name="Ohm R.A."/>
            <person name="Martin F."/>
            <person name="Silar P."/>
            <person name="Natvig D.O."/>
            <person name="Lalanne C."/>
            <person name="Gautier V."/>
            <person name="Ament-Velasquez S.L."/>
            <person name="Kruys A."/>
            <person name="Hutchinson M.I."/>
            <person name="Powell A.J."/>
            <person name="Barry K."/>
            <person name="Miller A.N."/>
            <person name="Grigoriev I.V."/>
            <person name="Debuchy R."/>
            <person name="Gladieux P."/>
            <person name="Hiltunen Thoren M."/>
            <person name="Johannesson H."/>
        </authorList>
    </citation>
    <scope>NUCLEOTIDE SEQUENCE</scope>
    <source>
        <strain evidence="2">CBS 232.78</strain>
    </source>
</reference>
<reference evidence="2" key="2">
    <citation type="submission" date="2023-06" db="EMBL/GenBank/DDBJ databases">
        <authorList>
            <consortium name="Lawrence Berkeley National Laboratory"/>
            <person name="Haridas S."/>
            <person name="Hensen N."/>
            <person name="Bonometti L."/>
            <person name="Westerberg I."/>
            <person name="Brannstrom I.O."/>
            <person name="Guillou S."/>
            <person name="Cros-Aarteil S."/>
            <person name="Calhoun S."/>
            <person name="Kuo A."/>
            <person name="Mondo S."/>
            <person name="Pangilinan J."/>
            <person name="Riley R."/>
            <person name="LaButti K."/>
            <person name="Andreopoulos B."/>
            <person name="Lipzen A."/>
            <person name="Chen C."/>
            <person name="Yanf M."/>
            <person name="Daum C."/>
            <person name="Ng V."/>
            <person name="Clum A."/>
            <person name="Steindorff A."/>
            <person name="Ohm R."/>
            <person name="Martin F."/>
            <person name="Silar P."/>
            <person name="Natvig D."/>
            <person name="Lalanne C."/>
            <person name="Gautier V."/>
            <person name="Ament-velasquez S.L."/>
            <person name="Kruys A."/>
            <person name="Hutchinson M.I."/>
            <person name="Powell A.J."/>
            <person name="Barry K."/>
            <person name="Miller A.N."/>
            <person name="Grigoriev I.V."/>
            <person name="Debuchy R."/>
            <person name="Gladieux P."/>
            <person name="Thoren M.H."/>
            <person name="Johannesson H."/>
        </authorList>
    </citation>
    <scope>NUCLEOTIDE SEQUENCE</scope>
    <source>
        <strain evidence="2">CBS 232.78</strain>
    </source>
</reference>
<dbReference type="AlphaFoldDB" id="A0AAE0N5Z9"/>
<proteinExistence type="predicted"/>
<sequence>MSPEQSTATSLDQDVRDVVAIVLTLDSLRNTGSPYDRVHADSEQVTHQLRPSGFTLLCRALCIGREKSRRGKHRHKDSRTEVELLKALKTRGRPGWKWRDMDQLGLWVNENGRLDYSADPGLLSVRLKATLLHDRTVDSLASIFLNTFERQVSRDHVQLGDLEIVHRDIELHDLETQQIIDARNATHGHAELPSAGMDEKLGDQAHPDAAIQCFRQGRHPSASERPGMVIEVGFSSPTPPKKCCAYLEKGGGEVRCVIALTIEYRDRNLRRSTSCPPPQVTLDAYRLEPDILEDGEEIYRVARFINKRDVRQAALAGGGHPFLDLTPNDFHHSLERTLSIHIPWTRILLAVDEAWTAQLAADAAPRRAERKRIVVEASDSEEDDDSSVDSQADYDEVAEEPKVRLASVPGDSRI</sequence>
<dbReference type="Proteomes" id="UP001285441">
    <property type="component" value="Unassembled WGS sequence"/>
</dbReference>
<accession>A0AAE0N5Z9</accession>
<organism evidence="2 3">
    <name type="scientific">Podospora didyma</name>
    <dbReference type="NCBI Taxonomy" id="330526"/>
    <lineage>
        <taxon>Eukaryota</taxon>
        <taxon>Fungi</taxon>
        <taxon>Dikarya</taxon>
        <taxon>Ascomycota</taxon>
        <taxon>Pezizomycotina</taxon>
        <taxon>Sordariomycetes</taxon>
        <taxon>Sordariomycetidae</taxon>
        <taxon>Sordariales</taxon>
        <taxon>Podosporaceae</taxon>
        <taxon>Podospora</taxon>
    </lineage>
</organism>
<protein>
    <submittedName>
        <fullName evidence="2">Uncharacterized protein</fullName>
    </submittedName>
</protein>
<feature type="region of interest" description="Disordered" evidence="1">
    <location>
        <begin position="374"/>
        <end position="414"/>
    </location>
</feature>